<organism evidence="1">
    <name type="scientific">Salinispora arenicola (strain CNS-205)</name>
    <dbReference type="NCBI Taxonomy" id="391037"/>
    <lineage>
        <taxon>Bacteria</taxon>
        <taxon>Bacillati</taxon>
        <taxon>Actinomycetota</taxon>
        <taxon>Actinomycetes</taxon>
        <taxon>Micromonosporales</taxon>
        <taxon>Micromonosporaceae</taxon>
        <taxon>Salinispora</taxon>
    </lineage>
</organism>
<protein>
    <submittedName>
        <fullName evidence="1">Uncharacterized protein</fullName>
    </submittedName>
</protein>
<dbReference type="AlphaFoldDB" id="A8LZW1"/>
<accession>A8LZW1</accession>
<reference evidence="1" key="1">
    <citation type="submission" date="2007-10" db="EMBL/GenBank/DDBJ databases">
        <title>Complete sequence of Salinispora arenicola CNS-205.</title>
        <authorList>
            <consortium name="US DOE Joint Genome Institute"/>
            <person name="Copeland A."/>
            <person name="Lucas S."/>
            <person name="Lapidus A."/>
            <person name="Barry K."/>
            <person name="Glavina del Rio T."/>
            <person name="Dalin E."/>
            <person name="Tice H."/>
            <person name="Pitluck S."/>
            <person name="Foster B."/>
            <person name="Schmutz J."/>
            <person name="Larimer F."/>
            <person name="Land M."/>
            <person name="Hauser L."/>
            <person name="Kyrpides N."/>
            <person name="Ivanova N."/>
            <person name="Jensen P.R."/>
            <person name="Moore B.S."/>
            <person name="Penn K."/>
            <person name="Jenkins C."/>
            <person name="Udwary D."/>
            <person name="Xiang L."/>
            <person name="Gontang E."/>
            <person name="Richardson P."/>
        </authorList>
    </citation>
    <scope>NUCLEOTIDE SEQUENCE [LARGE SCALE GENOMIC DNA]</scope>
    <source>
        <strain evidence="1">CNS-205</strain>
    </source>
</reference>
<dbReference type="eggNOG" id="ENOG502ZKPU">
    <property type="taxonomic scope" value="Bacteria"/>
</dbReference>
<name>A8LZW1_SALAI</name>
<dbReference type="OrthoDB" id="3404539at2"/>
<proteinExistence type="predicted"/>
<dbReference type="PATRIC" id="fig|391037.6.peg.3711"/>
<evidence type="ECO:0000313" key="1">
    <source>
        <dbReference type="EMBL" id="ABV99475.1"/>
    </source>
</evidence>
<sequence>METLLYISAAIAAVGAAAEVLRRAARGTLATSRKLARLVDDLLGEPPLPGLPDGRPGLMARVGRIEGRLDALEELRPNGGSSIKDQVDRIAQATGADQAGH</sequence>
<gene>
    <name evidence="1" type="ordered locus">Sare_3682</name>
</gene>
<dbReference type="EMBL" id="CP000850">
    <property type="protein sequence ID" value="ABV99475.1"/>
    <property type="molecule type" value="Genomic_DNA"/>
</dbReference>
<dbReference type="KEGG" id="saq:Sare_3682"/>
<dbReference type="HOGENOM" id="CLU_165911_0_0_11"/>